<protein>
    <submittedName>
        <fullName evidence="18">TonB-dependent siderophore receptor</fullName>
    </submittedName>
</protein>
<dbReference type="Pfam" id="PF11741">
    <property type="entry name" value="AMIN"/>
    <property type="match status" value="1"/>
</dbReference>
<evidence type="ECO:0000256" key="7">
    <source>
        <dbReference type="ARBA" id="ARBA00022729"/>
    </source>
</evidence>
<dbReference type="GO" id="GO:0009279">
    <property type="term" value="C:cell outer membrane"/>
    <property type="evidence" value="ECO:0007669"/>
    <property type="project" value="UniProtKB-SubCell"/>
</dbReference>
<dbReference type="SUPFAM" id="SSF56935">
    <property type="entry name" value="Porins"/>
    <property type="match status" value="1"/>
</dbReference>
<proteinExistence type="inferred from homology"/>
<keyword evidence="18" id="KW-0675">Receptor</keyword>
<evidence type="ECO:0000256" key="12">
    <source>
        <dbReference type="ARBA" id="ARBA00023237"/>
    </source>
</evidence>
<keyword evidence="10 14" id="KW-0798">TonB box</keyword>
<keyword evidence="6 13" id="KW-0812">Transmembrane</keyword>
<evidence type="ECO:0000259" key="16">
    <source>
        <dbReference type="Pfam" id="PF07715"/>
    </source>
</evidence>
<dbReference type="AlphaFoldDB" id="A0A1Z3HR82"/>
<feature type="domain" description="TonB-dependent receptor-like beta-barrel" evidence="15">
    <location>
        <begin position="370"/>
        <end position="713"/>
    </location>
</feature>
<dbReference type="GO" id="GO:0015344">
    <property type="term" value="F:siderophore uptake transmembrane transporter activity"/>
    <property type="evidence" value="ECO:0007669"/>
    <property type="project" value="TreeGrafter"/>
</dbReference>
<dbReference type="Pfam" id="PF07715">
    <property type="entry name" value="Plug"/>
    <property type="match status" value="1"/>
</dbReference>
<comment type="similarity">
    <text evidence="2 13 14">Belongs to the TonB-dependent receptor family.</text>
</comment>
<dbReference type="CDD" id="cd01347">
    <property type="entry name" value="ligand_gated_channel"/>
    <property type="match status" value="1"/>
</dbReference>
<dbReference type="KEGG" id="hhg:XM38_036050"/>
<evidence type="ECO:0000256" key="8">
    <source>
        <dbReference type="ARBA" id="ARBA00023004"/>
    </source>
</evidence>
<evidence type="ECO:0000256" key="10">
    <source>
        <dbReference type="ARBA" id="ARBA00023077"/>
    </source>
</evidence>
<sequence>MKHYPQQWPLLVILAVVGKPIFVAEAALAQSADAEAASPVQAVPLETGPVEAIPSNKTESAATTVDEWLRQIAQTEIVEITNVQLEEIATGLTLQLETNGELATPETSITGNAIIADIPNAVLRLPEGDDFSASDPAAGIALINITNLPDNQVRLAITGTDAPPALDLSIGATGLTANVTLGDPTAQSPDDDSIQIVVTGEEGSRYVGPNATTGTRTDTPLRDIPQSIQVIPQEVLEDQQATDLDGALRNISGVTLSRSNDPTGQRFILRGFENPSVLRDGFRLSFGATGATGFQELSNVEQIEVLKGPAAILFGVVEPGGVINLVSEQPTSEPFYEFEFRVVNREVIEPRVDISGPLTEDARVSYRLNASSNLYLFRGVPQETFDLQTNLVAEFNTGDIEHTVLAGVDLFRRNGGTFVQGDAFSPIFINVFDPVYGTVPDQDPETLPILFSNETQTDALGVYLQDQVTLADNLKLLLGVRYDTVEQETINNPSFFSPTGSESTQTDDAFSPRFGVVYQPIEEVALFTSYSRSFSPNSGTTVAGDILEPEEGEQFEIGAKAELLGGRFSASLAYFNITLQNVATPDPDFPNFSVATGQQRSQGVELDLAGEILPGWNLIANYAYIDASITDDNSGLEGNRLFNVPEHNFNLWTTYDIQNGPLTGLGFGIGFNYVSDRFGDNANSFELDSYFLTNAAISYRRDNWQAGLNFRNLFDIDYIQSAGNSRTIRIDPGKGLTVIGSVSVEF</sequence>
<keyword evidence="4 13" id="KW-1134">Transmembrane beta strand</keyword>
<dbReference type="RefSeq" id="WP_088430522.1">
    <property type="nucleotide sequence ID" value="NZ_CP021983.2"/>
</dbReference>
<accession>A0A1Z3HR82</accession>
<evidence type="ECO:0000256" key="13">
    <source>
        <dbReference type="PROSITE-ProRule" id="PRU01360"/>
    </source>
</evidence>
<dbReference type="EMBL" id="CP021983">
    <property type="protein sequence ID" value="ASC72647.1"/>
    <property type="molecule type" value="Genomic_DNA"/>
</dbReference>
<keyword evidence="11 13" id="KW-0472">Membrane</keyword>
<name>A0A1Z3HR82_9CYAN</name>
<evidence type="ECO:0000256" key="4">
    <source>
        <dbReference type="ARBA" id="ARBA00022452"/>
    </source>
</evidence>
<dbReference type="PANTHER" id="PTHR32552:SF68">
    <property type="entry name" value="FERRICHROME OUTER MEMBRANE TRANSPORTER_PHAGE RECEPTOR"/>
    <property type="match status" value="1"/>
</dbReference>
<dbReference type="GO" id="GO:0015891">
    <property type="term" value="P:siderophore transport"/>
    <property type="evidence" value="ECO:0007669"/>
    <property type="project" value="InterPro"/>
</dbReference>
<feature type="domain" description="TonB-dependent receptor plug" evidence="16">
    <location>
        <begin position="221"/>
        <end position="322"/>
    </location>
</feature>
<keyword evidence="12 13" id="KW-0998">Cell outer membrane</keyword>
<dbReference type="InterPro" id="IPR021731">
    <property type="entry name" value="AMIN_dom"/>
</dbReference>
<dbReference type="GO" id="GO:0038023">
    <property type="term" value="F:signaling receptor activity"/>
    <property type="evidence" value="ECO:0007669"/>
    <property type="project" value="InterPro"/>
</dbReference>
<dbReference type="InterPro" id="IPR010105">
    <property type="entry name" value="TonB_sidphr_rcpt"/>
</dbReference>
<keyword evidence="3 13" id="KW-0813">Transport</keyword>
<keyword evidence="7" id="KW-0732">Signal</keyword>
<organism evidence="18 19">
    <name type="scientific">Halomicronema hongdechloris C2206</name>
    <dbReference type="NCBI Taxonomy" id="1641165"/>
    <lineage>
        <taxon>Bacteria</taxon>
        <taxon>Bacillati</taxon>
        <taxon>Cyanobacteriota</taxon>
        <taxon>Cyanophyceae</taxon>
        <taxon>Nodosilineales</taxon>
        <taxon>Nodosilineaceae</taxon>
        <taxon>Halomicronema</taxon>
    </lineage>
</organism>
<evidence type="ECO:0000256" key="2">
    <source>
        <dbReference type="ARBA" id="ARBA00009810"/>
    </source>
</evidence>
<dbReference type="Gene3D" id="2.170.130.10">
    <property type="entry name" value="TonB-dependent receptor, plug domain"/>
    <property type="match status" value="1"/>
</dbReference>
<keyword evidence="5" id="KW-0410">Iron transport</keyword>
<reference evidence="18 19" key="1">
    <citation type="journal article" date="2016" name="Biochim. Biophys. Acta">
        <title>Characterization of red-shifted phycobilisomes isolated from the chlorophyll f-containing cyanobacterium Halomicronema hongdechloris.</title>
        <authorList>
            <person name="Li Y."/>
            <person name="Lin Y."/>
            <person name="Garvey C.J."/>
            <person name="Birch D."/>
            <person name="Corkery R.W."/>
            <person name="Loughlin P.C."/>
            <person name="Scheer H."/>
            <person name="Willows R.D."/>
            <person name="Chen M."/>
        </authorList>
    </citation>
    <scope>NUCLEOTIDE SEQUENCE [LARGE SCALE GENOMIC DNA]</scope>
    <source>
        <strain evidence="18 19">C2206</strain>
    </source>
</reference>
<dbReference type="InterPro" id="IPR037066">
    <property type="entry name" value="Plug_dom_sf"/>
</dbReference>
<feature type="domain" description="AMIN" evidence="17">
    <location>
        <begin position="86"/>
        <end position="169"/>
    </location>
</feature>
<dbReference type="OrthoDB" id="473897at2"/>
<evidence type="ECO:0000256" key="11">
    <source>
        <dbReference type="ARBA" id="ARBA00023136"/>
    </source>
</evidence>
<dbReference type="PANTHER" id="PTHR32552">
    <property type="entry name" value="FERRICHROME IRON RECEPTOR-RELATED"/>
    <property type="match status" value="1"/>
</dbReference>
<evidence type="ECO:0000256" key="5">
    <source>
        <dbReference type="ARBA" id="ARBA00022496"/>
    </source>
</evidence>
<dbReference type="Pfam" id="PF00593">
    <property type="entry name" value="TonB_dep_Rec_b-barrel"/>
    <property type="match status" value="1"/>
</dbReference>
<dbReference type="Gene3D" id="2.40.170.20">
    <property type="entry name" value="TonB-dependent receptor, beta-barrel domain"/>
    <property type="match status" value="1"/>
</dbReference>
<evidence type="ECO:0000256" key="6">
    <source>
        <dbReference type="ARBA" id="ARBA00022692"/>
    </source>
</evidence>
<dbReference type="FunFam" id="2.40.170.20:FF:000005">
    <property type="entry name" value="TonB-dependent siderophore receptor"/>
    <property type="match status" value="1"/>
</dbReference>
<evidence type="ECO:0000256" key="1">
    <source>
        <dbReference type="ARBA" id="ARBA00004571"/>
    </source>
</evidence>
<dbReference type="Proteomes" id="UP000191901">
    <property type="component" value="Chromosome"/>
</dbReference>
<evidence type="ECO:0000256" key="3">
    <source>
        <dbReference type="ARBA" id="ARBA00022448"/>
    </source>
</evidence>
<keyword evidence="9" id="KW-0406">Ion transport</keyword>
<evidence type="ECO:0000259" key="15">
    <source>
        <dbReference type="Pfam" id="PF00593"/>
    </source>
</evidence>
<evidence type="ECO:0000259" key="17">
    <source>
        <dbReference type="Pfam" id="PF11741"/>
    </source>
</evidence>
<gene>
    <name evidence="18" type="ORF">XM38_036050</name>
</gene>
<dbReference type="InterPro" id="IPR036942">
    <property type="entry name" value="Beta-barrel_TonB_sf"/>
</dbReference>
<dbReference type="InterPro" id="IPR000531">
    <property type="entry name" value="Beta-barrel_TonB"/>
</dbReference>
<keyword evidence="8" id="KW-0408">Iron</keyword>
<dbReference type="InterPro" id="IPR039426">
    <property type="entry name" value="TonB-dep_rcpt-like"/>
</dbReference>
<dbReference type="InterPro" id="IPR012910">
    <property type="entry name" value="Plug_dom"/>
</dbReference>
<evidence type="ECO:0000313" key="18">
    <source>
        <dbReference type="EMBL" id="ASC72647.1"/>
    </source>
</evidence>
<comment type="subcellular location">
    <subcellularLocation>
        <location evidence="1 13">Cell outer membrane</location>
        <topology evidence="1 13">Multi-pass membrane protein</topology>
    </subcellularLocation>
</comment>
<dbReference type="NCBIfam" id="TIGR01783">
    <property type="entry name" value="TonB-siderophor"/>
    <property type="match status" value="1"/>
</dbReference>
<evidence type="ECO:0000313" key="19">
    <source>
        <dbReference type="Proteomes" id="UP000191901"/>
    </source>
</evidence>
<evidence type="ECO:0000256" key="14">
    <source>
        <dbReference type="RuleBase" id="RU003357"/>
    </source>
</evidence>
<keyword evidence="19" id="KW-1185">Reference proteome</keyword>
<dbReference type="FunFam" id="2.170.130.10:FF:000001">
    <property type="entry name" value="Catecholate siderophore TonB-dependent receptor"/>
    <property type="match status" value="1"/>
</dbReference>
<dbReference type="PROSITE" id="PS52016">
    <property type="entry name" value="TONB_DEPENDENT_REC_3"/>
    <property type="match status" value="1"/>
</dbReference>
<evidence type="ECO:0000256" key="9">
    <source>
        <dbReference type="ARBA" id="ARBA00023065"/>
    </source>
</evidence>